<organism evidence="1 2">
    <name type="scientific">Marivirga lumbricoides</name>
    <dbReference type="NCBI Taxonomy" id="1046115"/>
    <lineage>
        <taxon>Bacteria</taxon>
        <taxon>Pseudomonadati</taxon>
        <taxon>Bacteroidota</taxon>
        <taxon>Cytophagia</taxon>
        <taxon>Cytophagales</taxon>
        <taxon>Marivirgaceae</taxon>
        <taxon>Marivirga</taxon>
    </lineage>
</organism>
<protein>
    <submittedName>
        <fullName evidence="1">Uncharacterized protein</fullName>
    </submittedName>
</protein>
<dbReference type="Proteomes" id="UP000636010">
    <property type="component" value="Unassembled WGS sequence"/>
</dbReference>
<gene>
    <name evidence="1" type="ORF">GCM10011506_42740</name>
</gene>
<evidence type="ECO:0000313" key="1">
    <source>
        <dbReference type="EMBL" id="GGC52526.1"/>
    </source>
</evidence>
<accession>A0ABQ1N6I5</accession>
<proteinExistence type="predicted"/>
<reference evidence="2" key="1">
    <citation type="journal article" date="2019" name="Int. J. Syst. Evol. Microbiol.">
        <title>The Global Catalogue of Microorganisms (GCM) 10K type strain sequencing project: providing services to taxonomists for standard genome sequencing and annotation.</title>
        <authorList>
            <consortium name="The Broad Institute Genomics Platform"/>
            <consortium name="The Broad Institute Genome Sequencing Center for Infectious Disease"/>
            <person name="Wu L."/>
            <person name="Ma J."/>
        </authorList>
    </citation>
    <scope>NUCLEOTIDE SEQUENCE [LARGE SCALE GENOMIC DNA]</scope>
    <source>
        <strain evidence="2">CGMCC 1.10832</strain>
    </source>
</reference>
<evidence type="ECO:0000313" key="2">
    <source>
        <dbReference type="Proteomes" id="UP000636010"/>
    </source>
</evidence>
<name>A0ABQ1N6I5_9BACT</name>
<sequence>MRKNIHYLFSFTLALIICISGFSGFSQKVKYKNLFPILQSKDYITAEPLLIAYLKDTKDEANPYFYLGEILSGKLDSTVIFPTSGTYDSIADVAISAYKNAISLVNDKEVRKNDEYYMAYNRRDLRTGKFGIKISDIHLDYEEKINFITKRKAAVAKIHLQKKETDSIATSLNKNISELKYKFQDEQSFYFRSTKEDYQHIKLINSEYVALKKSIEDYISLVKSLNNSLYNPELQEKPVVNWNELSVQKIDLESPAISLLAVDGLLDKKLNLVQDEIMPLKDLLIKTDQYLNNIILIHQNISDSSEIKTDTIPSLLKKKLEQAGANLLPLKILEFKQMKAEASLLSNEQLYPVLKDSANVYQRTNILSRYKLKLEEMLEMISSIRKATNDKVVKDYSFYFSELKPSFEGYFETEQAIIKKNLDDVTLQSSQLEAASQSFIYMNDTIYLNKDIAELRQSENSVQSISEKEDALIIAGTLSDAPFVAIAGFNMQVKQLFKLDSSANFHRIIKVEDNYLLIVKGEKTEIVPQTLVLLSPSIEKQWSYKFTASTLAHSAKVEAGIFFIYDEDGAVLKTLNSSGKEIGG</sequence>
<dbReference type="RefSeq" id="WP_188467375.1">
    <property type="nucleotide sequence ID" value="NZ_BAABHU010000017.1"/>
</dbReference>
<dbReference type="EMBL" id="BMEC01000017">
    <property type="protein sequence ID" value="GGC52526.1"/>
    <property type="molecule type" value="Genomic_DNA"/>
</dbReference>
<keyword evidence="2" id="KW-1185">Reference proteome</keyword>
<comment type="caution">
    <text evidence="1">The sequence shown here is derived from an EMBL/GenBank/DDBJ whole genome shotgun (WGS) entry which is preliminary data.</text>
</comment>